<keyword evidence="3" id="KW-1185">Reference proteome</keyword>
<proteinExistence type="predicted"/>
<reference evidence="2 3" key="1">
    <citation type="submission" date="2019-02" db="EMBL/GenBank/DDBJ databases">
        <title>Deep-cultivation of Planctomycetes and their phenomic and genomic characterization uncovers novel biology.</title>
        <authorList>
            <person name="Wiegand S."/>
            <person name="Jogler M."/>
            <person name="Boedeker C."/>
            <person name="Pinto D."/>
            <person name="Vollmers J."/>
            <person name="Rivas-Marin E."/>
            <person name="Kohn T."/>
            <person name="Peeters S.H."/>
            <person name="Heuer A."/>
            <person name="Rast P."/>
            <person name="Oberbeckmann S."/>
            <person name="Bunk B."/>
            <person name="Jeske O."/>
            <person name="Meyerdierks A."/>
            <person name="Storesund J.E."/>
            <person name="Kallscheuer N."/>
            <person name="Luecker S."/>
            <person name="Lage O.M."/>
            <person name="Pohl T."/>
            <person name="Merkel B.J."/>
            <person name="Hornburger P."/>
            <person name="Mueller R.-W."/>
            <person name="Bruemmer F."/>
            <person name="Labrenz M."/>
            <person name="Spormann A.M."/>
            <person name="Op Den Camp H."/>
            <person name="Overmann J."/>
            <person name="Amann R."/>
            <person name="Jetten M.S.M."/>
            <person name="Mascher T."/>
            <person name="Medema M.H."/>
            <person name="Devos D.P."/>
            <person name="Kaster A.-K."/>
            <person name="Ovreas L."/>
            <person name="Rohde M."/>
            <person name="Galperin M.Y."/>
            <person name="Jogler C."/>
        </authorList>
    </citation>
    <scope>NUCLEOTIDE SEQUENCE [LARGE SCALE GENOMIC DNA]</scope>
    <source>
        <strain evidence="2 3">Poly41</strain>
    </source>
</reference>
<dbReference type="AlphaFoldDB" id="A0A5C6DHM0"/>
<name>A0A5C6DHM0_9BACT</name>
<evidence type="ECO:0000313" key="2">
    <source>
        <dbReference type="EMBL" id="TWU36042.1"/>
    </source>
</evidence>
<dbReference type="OrthoDB" id="222215at2"/>
<evidence type="ECO:0000313" key="3">
    <source>
        <dbReference type="Proteomes" id="UP000319143"/>
    </source>
</evidence>
<dbReference type="Proteomes" id="UP000319143">
    <property type="component" value="Unassembled WGS sequence"/>
</dbReference>
<sequence>MSIKGKPPLSSFENNVMARARMPRLRIRMLQILDASWPQTQRRRIVGTSKLLCMITVAAILAANLSSSRETHAAEPQANETTTDPIGHRNTFSIAGRVVDEAGTGLAGIELRLIVADQRPSPRNRFPFNWQMIESGRPDKRGLVRQLLLGKTDLDGRFVFNQVQPGKDIELAYWGQDVARGRQTSLEDLSPNERRNLIVQTVAGGTIHGKFDPALYLIDELTLSGIDGTFRPQSTDNSTRYEFTGIPAGVYKLRILCVEVNEKTDAAAFMTSQMEYTIPLVVKSGATLTVELDGNAPSPVTEVTAAVAPKAEQAE</sequence>
<accession>A0A5C6DHM0</accession>
<evidence type="ECO:0000256" key="1">
    <source>
        <dbReference type="SAM" id="MobiDB-lite"/>
    </source>
</evidence>
<gene>
    <name evidence="2" type="ORF">Poly41_37950</name>
</gene>
<protein>
    <recommendedName>
        <fullName evidence="4">Carboxypeptidase regulatory-like domain-containing protein</fullName>
    </recommendedName>
</protein>
<dbReference type="EMBL" id="SJPV01000006">
    <property type="protein sequence ID" value="TWU36042.1"/>
    <property type="molecule type" value="Genomic_DNA"/>
</dbReference>
<organism evidence="2 3">
    <name type="scientific">Novipirellula artificiosorum</name>
    <dbReference type="NCBI Taxonomy" id="2528016"/>
    <lineage>
        <taxon>Bacteria</taxon>
        <taxon>Pseudomonadati</taxon>
        <taxon>Planctomycetota</taxon>
        <taxon>Planctomycetia</taxon>
        <taxon>Pirellulales</taxon>
        <taxon>Pirellulaceae</taxon>
        <taxon>Novipirellula</taxon>
    </lineage>
</organism>
<evidence type="ECO:0008006" key="4">
    <source>
        <dbReference type="Google" id="ProtNLM"/>
    </source>
</evidence>
<feature type="region of interest" description="Disordered" evidence="1">
    <location>
        <begin position="69"/>
        <end position="89"/>
    </location>
</feature>
<comment type="caution">
    <text evidence="2">The sequence shown here is derived from an EMBL/GenBank/DDBJ whole genome shotgun (WGS) entry which is preliminary data.</text>
</comment>